<protein>
    <submittedName>
        <fullName evidence="3">HPP family protein</fullName>
    </submittedName>
</protein>
<feature type="domain" description="HPP transmembrane region" evidence="2">
    <location>
        <begin position="19"/>
        <end position="174"/>
    </location>
</feature>
<feature type="transmembrane region" description="Helical" evidence="1">
    <location>
        <begin position="24"/>
        <end position="44"/>
    </location>
</feature>
<accession>A0AAF0C6H2</accession>
<keyword evidence="4" id="KW-1185">Reference proteome</keyword>
<keyword evidence="1" id="KW-1133">Transmembrane helix</keyword>
<feature type="transmembrane region" description="Helical" evidence="1">
    <location>
        <begin position="102"/>
        <end position="120"/>
    </location>
</feature>
<proteinExistence type="predicted"/>
<dbReference type="Pfam" id="PF04982">
    <property type="entry name" value="TM_HPP"/>
    <property type="match status" value="1"/>
</dbReference>
<evidence type="ECO:0000259" key="2">
    <source>
        <dbReference type="Pfam" id="PF04982"/>
    </source>
</evidence>
<feature type="transmembrane region" description="Helical" evidence="1">
    <location>
        <begin position="141"/>
        <end position="164"/>
    </location>
</feature>
<evidence type="ECO:0000313" key="3">
    <source>
        <dbReference type="EMBL" id="WDE02266.1"/>
    </source>
</evidence>
<gene>
    <name evidence="3" type="ORF">SG35_031425</name>
</gene>
<dbReference type="PANTHER" id="PTHR33741:SF5">
    <property type="entry name" value="TRANSMEMBRANE PROTEIN DDB_G0269096-RELATED"/>
    <property type="match status" value="1"/>
</dbReference>
<keyword evidence="1" id="KW-0472">Membrane</keyword>
<organism evidence="3 4">
    <name type="scientific">Thalassomonas actiniarum</name>
    <dbReference type="NCBI Taxonomy" id="485447"/>
    <lineage>
        <taxon>Bacteria</taxon>
        <taxon>Pseudomonadati</taxon>
        <taxon>Pseudomonadota</taxon>
        <taxon>Gammaproteobacteria</taxon>
        <taxon>Alteromonadales</taxon>
        <taxon>Colwelliaceae</taxon>
        <taxon>Thalassomonas</taxon>
    </lineage>
</organism>
<keyword evidence="1" id="KW-0812">Transmembrane</keyword>
<dbReference type="InterPro" id="IPR007065">
    <property type="entry name" value="HPP"/>
</dbReference>
<dbReference type="RefSeq" id="WP_053042804.1">
    <property type="nucleotide sequence ID" value="NZ_CP059736.1"/>
</dbReference>
<dbReference type="InterPro" id="IPR058581">
    <property type="entry name" value="TM_HPP"/>
</dbReference>
<feature type="transmembrane region" description="Helical" evidence="1">
    <location>
        <begin position="50"/>
        <end position="67"/>
    </location>
</feature>
<name>A0AAF0C6H2_9GAMM</name>
<sequence length="183" mass="19436">MKTKLPAWWKTLGIQDATAAREQLLLALGGFLSIFIVFLISYKVTGLKGAGAILPSMGAAIVLLMAAPKAIFSRPWALFTGNVLSAVVGVCCYQWIGDNFIAAGSAVGLAMLVMFASRCLHPPGGATALAAVVGGDVIHELGFYYVLTPTLLNCLILFLVSYSVNQLIDKRHYPKQTQTSGTS</sequence>
<dbReference type="KEGG" id="tact:SG35_031425"/>
<reference evidence="3 4" key="1">
    <citation type="journal article" date="2015" name="Genome Announc.">
        <title>Draft Genome Sequences of Marine Isolates of Thalassomonas viridans and Thalassomonas actiniarum.</title>
        <authorList>
            <person name="Olonade I."/>
            <person name="van Zyl L.J."/>
            <person name="Trindade M."/>
        </authorList>
    </citation>
    <scope>NUCLEOTIDE SEQUENCE [LARGE SCALE GENOMIC DNA]</scope>
    <source>
        <strain evidence="3 4">A5K-106</strain>
    </source>
</reference>
<dbReference type="EMBL" id="CP059736">
    <property type="protein sequence ID" value="WDE02266.1"/>
    <property type="molecule type" value="Genomic_DNA"/>
</dbReference>
<feature type="transmembrane region" description="Helical" evidence="1">
    <location>
        <begin position="76"/>
        <end position="96"/>
    </location>
</feature>
<dbReference type="Proteomes" id="UP000032568">
    <property type="component" value="Chromosome pTact"/>
</dbReference>
<evidence type="ECO:0000313" key="4">
    <source>
        <dbReference type="Proteomes" id="UP000032568"/>
    </source>
</evidence>
<dbReference type="PANTHER" id="PTHR33741">
    <property type="entry name" value="TRANSMEMBRANE PROTEIN DDB_G0269096-RELATED"/>
    <property type="match status" value="1"/>
</dbReference>
<reference evidence="3 4" key="2">
    <citation type="journal article" date="2022" name="Mar. Drugs">
        <title>Bioassay-Guided Fractionation Leads to the Detection of Cholic Acid Generated by the Rare Thalassomonas sp.</title>
        <authorList>
            <person name="Pheiffer F."/>
            <person name="Schneider Y.K."/>
            <person name="Hansen E.H."/>
            <person name="Andersen J.H."/>
            <person name="Isaksson J."/>
            <person name="Busche T."/>
            <person name="R C."/>
            <person name="Kalinowski J."/>
            <person name="Zyl L.V."/>
            <person name="Trindade M."/>
        </authorList>
    </citation>
    <scope>NUCLEOTIDE SEQUENCE [LARGE SCALE GENOMIC DNA]</scope>
    <source>
        <strain evidence="3 4">A5K-106</strain>
    </source>
</reference>
<dbReference type="AlphaFoldDB" id="A0AAF0C6H2"/>
<evidence type="ECO:0000256" key="1">
    <source>
        <dbReference type="SAM" id="Phobius"/>
    </source>
</evidence>